<keyword evidence="3" id="KW-1185">Reference proteome</keyword>
<dbReference type="RefSeq" id="WP_152189613.1">
    <property type="nucleotide sequence ID" value="NZ_WFKI01000011.1"/>
</dbReference>
<dbReference type="Proteomes" id="UP000461010">
    <property type="component" value="Unassembled WGS sequence"/>
</dbReference>
<sequence>MSLRKKSTEIKRLIDAFESESKKFHDITFSTYTITQSSPSNMRFKSPNHAINLWQYYGKINENHTSEDFIENFKESDPQWGIRGAKISAFGLIEGDTCELFLKMARRAAHLFSKKEADIISSKVVYEIRESESDEASKTIVTTNSNSLAIWLNYLLYYLSMTSHKQEGIRVIDIDPFSLSLLALEQLLTEPTIKKVDKSLSKVDDINFDVALSFPGEKRDYVSEVATILRENLEDDSLFYDFDYQSQLARPNIDILLQNIYRNNAKLIVVFLSKEYVQKEWCGLEWRAIRDIIKSKRDEQVMFVKFDDAQIDGLFDIDGYIDANIFTPKNVANFIMERIKLLT</sequence>
<proteinExistence type="predicted"/>
<accession>A0ABQ6VLV2</accession>
<name>A0ABQ6VLV2_9BACT</name>
<dbReference type="InterPro" id="IPR035897">
    <property type="entry name" value="Toll_tir_struct_dom_sf"/>
</dbReference>
<dbReference type="SUPFAM" id="SSF52200">
    <property type="entry name" value="Toll/Interleukin receptor TIR domain"/>
    <property type="match status" value="1"/>
</dbReference>
<dbReference type="InterPro" id="IPR000157">
    <property type="entry name" value="TIR_dom"/>
</dbReference>
<organism evidence="2 3">
    <name type="scientific">Poseidonibacter ostreae</name>
    <dbReference type="NCBI Taxonomy" id="2654171"/>
    <lineage>
        <taxon>Bacteria</taxon>
        <taxon>Pseudomonadati</taxon>
        <taxon>Campylobacterota</taxon>
        <taxon>Epsilonproteobacteria</taxon>
        <taxon>Campylobacterales</taxon>
        <taxon>Arcobacteraceae</taxon>
        <taxon>Poseidonibacter</taxon>
    </lineage>
</organism>
<evidence type="ECO:0000259" key="1">
    <source>
        <dbReference type="Pfam" id="PF13676"/>
    </source>
</evidence>
<dbReference type="EMBL" id="WFKJ01000016">
    <property type="protein sequence ID" value="KAB7891566.1"/>
    <property type="molecule type" value="Genomic_DNA"/>
</dbReference>
<protein>
    <submittedName>
        <fullName evidence="2">TIR domain-containing protein</fullName>
    </submittedName>
</protein>
<dbReference type="Pfam" id="PF13676">
    <property type="entry name" value="TIR_2"/>
    <property type="match status" value="1"/>
</dbReference>
<feature type="domain" description="TIR" evidence="1">
    <location>
        <begin position="210"/>
        <end position="322"/>
    </location>
</feature>
<dbReference type="Gene3D" id="3.40.50.10140">
    <property type="entry name" value="Toll/interleukin-1 receptor homology (TIR) domain"/>
    <property type="match status" value="1"/>
</dbReference>
<reference evidence="2 3" key="1">
    <citation type="submission" date="2019-10" db="EMBL/GenBank/DDBJ databases">
        <title>Poseidonibacter ostreae sp. nov., isolated from the gut of the Ostrea denselamellosa.</title>
        <authorList>
            <person name="Choi A."/>
        </authorList>
    </citation>
    <scope>NUCLEOTIDE SEQUENCE [LARGE SCALE GENOMIC DNA]</scope>
    <source>
        <strain evidence="2 3">SJOD-M-5</strain>
    </source>
</reference>
<comment type="caution">
    <text evidence="2">The sequence shown here is derived from an EMBL/GenBank/DDBJ whole genome shotgun (WGS) entry which is preliminary data.</text>
</comment>
<evidence type="ECO:0000313" key="3">
    <source>
        <dbReference type="Proteomes" id="UP000461010"/>
    </source>
</evidence>
<gene>
    <name evidence="2" type="ORF">GBG18_06805</name>
</gene>
<evidence type="ECO:0000313" key="2">
    <source>
        <dbReference type="EMBL" id="KAB7891566.1"/>
    </source>
</evidence>